<sequence length="162" mass="16278">MTPPDPLVVPPAAAPGPPGTGPTPDPLAAAPHGPPRLRRVAAGAAGDYALLELDVPAGAATPPHVAEAADLALGVLTGALELRTGVATRRLGPGAWATIGRGEPRAIVVLQDARIVCVTVPSGLEGLVGTLLDGPLDPDDRDVLLTAAGVRLLPRGWRPGPR</sequence>
<dbReference type="InterPro" id="IPR011051">
    <property type="entry name" value="RmlC_Cupin_sf"/>
</dbReference>
<dbReference type="Gene3D" id="2.60.120.10">
    <property type="entry name" value="Jelly Rolls"/>
    <property type="match status" value="1"/>
</dbReference>
<accession>A0ABU4VK49</accession>
<feature type="region of interest" description="Disordered" evidence="1">
    <location>
        <begin position="1"/>
        <end position="34"/>
    </location>
</feature>
<feature type="compositionally biased region" description="Pro residues" evidence="1">
    <location>
        <begin position="1"/>
        <end position="25"/>
    </location>
</feature>
<proteinExistence type="predicted"/>
<evidence type="ECO:0000256" key="1">
    <source>
        <dbReference type="SAM" id="MobiDB-lite"/>
    </source>
</evidence>
<reference evidence="2 3" key="1">
    <citation type="submission" date="2023-11" db="EMBL/GenBank/DDBJ databases">
        <authorList>
            <person name="Xu M."/>
            <person name="Jiang T."/>
        </authorList>
    </citation>
    <scope>NUCLEOTIDE SEQUENCE [LARGE SCALE GENOMIC DNA]</scope>
    <source>
        <strain evidence="2 3">SD</strain>
    </source>
</reference>
<dbReference type="Proteomes" id="UP001277761">
    <property type="component" value="Unassembled WGS sequence"/>
</dbReference>
<dbReference type="SUPFAM" id="SSF51182">
    <property type="entry name" value="RmlC-like cupins"/>
    <property type="match status" value="1"/>
</dbReference>
<dbReference type="RefSeq" id="WP_319954382.1">
    <property type="nucleotide sequence ID" value="NZ_JAXAVX010000005.1"/>
</dbReference>
<gene>
    <name evidence="2" type="ORF">SK069_11515</name>
</gene>
<protein>
    <recommendedName>
        <fullName evidence="4">Cupin domain-containing protein</fullName>
    </recommendedName>
</protein>
<evidence type="ECO:0000313" key="3">
    <source>
        <dbReference type="Proteomes" id="UP001277761"/>
    </source>
</evidence>
<comment type="caution">
    <text evidence="2">The sequence shown here is derived from an EMBL/GenBank/DDBJ whole genome shotgun (WGS) entry which is preliminary data.</text>
</comment>
<dbReference type="InterPro" id="IPR014710">
    <property type="entry name" value="RmlC-like_jellyroll"/>
</dbReference>
<evidence type="ECO:0008006" key="4">
    <source>
        <dbReference type="Google" id="ProtNLM"/>
    </source>
</evidence>
<dbReference type="EMBL" id="JAXAVX010000005">
    <property type="protein sequence ID" value="MDX8152226.1"/>
    <property type="molecule type" value="Genomic_DNA"/>
</dbReference>
<name>A0ABU4VK49_9ACTN</name>
<organism evidence="2 3">
    <name type="scientific">Patulibacter brassicae</name>
    <dbReference type="NCBI Taxonomy" id="1705717"/>
    <lineage>
        <taxon>Bacteria</taxon>
        <taxon>Bacillati</taxon>
        <taxon>Actinomycetota</taxon>
        <taxon>Thermoleophilia</taxon>
        <taxon>Solirubrobacterales</taxon>
        <taxon>Patulibacteraceae</taxon>
        <taxon>Patulibacter</taxon>
    </lineage>
</organism>
<keyword evidence="3" id="KW-1185">Reference proteome</keyword>
<evidence type="ECO:0000313" key="2">
    <source>
        <dbReference type="EMBL" id="MDX8152226.1"/>
    </source>
</evidence>